<feature type="transmembrane region" description="Helical" evidence="10">
    <location>
        <begin position="6"/>
        <end position="30"/>
    </location>
</feature>
<dbReference type="Proteomes" id="UP000250796">
    <property type="component" value="Chromosome MESINF"/>
</dbReference>
<keyword evidence="8" id="KW-0411">Iron-sulfur</keyword>
<name>A0A7Z7LI51_9BACT</name>
<dbReference type="PANTHER" id="PTHR43560">
    <property type="entry name" value="ION-TRANSLOCATING OXIDOREDUCTASE COMPLEX SUBUNIT B"/>
    <property type="match status" value="1"/>
</dbReference>
<keyword evidence="4" id="KW-0677">Repeat</keyword>
<evidence type="ECO:0000256" key="10">
    <source>
        <dbReference type="SAM" id="Phobius"/>
    </source>
</evidence>
<evidence type="ECO:0000313" key="13">
    <source>
        <dbReference type="Proteomes" id="UP000250796"/>
    </source>
</evidence>
<evidence type="ECO:0000256" key="9">
    <source>
        <dbReference type="ARBA" id="ARBA00023136"/>
    </source>
</evidence>
<keyword evidence="6" id="KW-0249">Electron transport</keyword>
<gene>
    <name evidence="12" type="ORF">MESINF_2699</name>
</gene>
<dbReference type="InterPro" id="IPR007202">
    <property type="entry name" value="4Fe-4S_dom"/>
</dbReference>
<proteinExistence type="predicted"/>
<feature type="domain" description="4Fe-4S" evidence="11">
    <location>
        <begin position="31"/>
        <end position="90"/>
    </location>
</feature>
<keyword evidence="13" id="KW-1185">Reference proteome</keyword>
<dbReference type="GO" id="GO:0009055">
    <property type="term" value="F:electron transfer activity"/>
    <property type="evidence" value="ECO:0007669"/>
    <property type="project" value="InterPro"/>
</dbReference>
<accession>A0A7Z7LI51</accession>
<keyword evidence="10" id="KW-1133">Transmembrane helix</keyword>
<dbReference type="GO" id="GO:0051539">
    <property type="term" value="F:4 iron, 4 sulfur cluster binding"/>
    <property type="evidence" value="ECO:0007669"/>
    <property type="project" value="UniProtKB-KW"/>
</dbReference>
<reference evidence="12 13" key="1">
    <citation type="submission" date="2017-01" db="EMBL/GenBank/DDBJ databases">
        <authorList>
            <person name="Erauso G."/>
        </authorList>
    </citation>
    <scope>NUCLEOTIDE SEQUENCE [LARGE SCALE GENOMIC DNA]</scope>
    <source>
        <strain evidence="12">MESINF1</strain>
    </source>
</reference>
<evidence type="ECO:0000256" key="2">
    <source>
        <dbReference type="ARBA" id="ARBA00022485"/>
    </source>
</evidence>
<dbReference type="InterPro" id="IPR050395">
    <property type="entry name" value="4Fe4S_Ferredoxin_RnfB"/>
</dbReference>
<dbReference type="Pfam" id="PF04060">
    <property type="entry name" value="FeS"/>
    <property type="match status" value="2"/>
</dbReference>
<organism evidence="12 13">
    <name type="scientific">Mesotoga infera</name>
    <dbReference type="NCBI Taxonomy" id="1236046"/>
    <lineage>
        <taxon>Bacteria</taxon>
        <taxon>Thermotogati</taxon>
        <taxon>Thermotogota</taxon>
        <taxon>Thermotogae</taxon>
        <taxon>Kosmotogales</taxon>
        <taxon>Kosmotogaceae</taxon>
        <taxon>Mesotoga</taxon>
    </lineage>
</organism>
<keyword evidence="1" id="KW-0813">Transport</keyword>
<keyword evidence="3" id="KW-0479">Metal-binding</keyword>
<dbReference type="InterPro" id="IPR010207">
    <property type="entry name" value="Elect_transpt_cplx_RnfB/RsxB"/>
</dbReference>
<evidence type="ECO:0000256" key="8">
    <source>
        <dbReference type="ARBA" id="ARBA00023014"/>
    </source>
</evidence>
<dbReference type="PROSITE" id="PS51656">
    <property type="entry name" value="4FE4S"/>
    <property type="match status" value="2"/>
</dbReference>
<evidence type="ECO:0000256" key="6">
    <source>
        <dbReference type="ARBA" id="ARBA00022982"/>
    </source>
</evidence>
<dbReference type="NCBIfam" id="TIGR01944">
    <property type="entry name" value="rnfB"/>
    <property type="match status" value="1"/>
</dbReference>
<dbReference type="KEGG" id="minf:MESINF_2699"/>
<keyword evidence="2" id="KW-0004">4Fe-4S</keyword>
<dbReference type="AlphaFoldDB" id="A0A7Z7LI51"/>
<keyword evidence="7" id="KW-0408">Iron</keyword>
<keyword evidence="9 10" id="KW-0472">Membrane</keyword>
<dbReference type="EMBL" id="LS974202">
    <property type="protein sequence ID" value="SSC14139.1"/>
    <property type="molecule type" value="Genomic_DNA"/>
</dbReference>
<dbReference type="RefSeq" id="WP_169700474.1">
    <property type="nucleotide sequence ID" value="NZ_LS974202.1"/>
</dbReference>
<dbReference type="PANTHER" id="PTHR43560:SF1">
    <property type="entry name" value="ION-TRANSLOCATING OXIDOREDUCTASE COMPLEX SUBUNIT B"/>
    <property type="match status" value="1"/>
</dbReference>
<evidence type="ECO:0000313" key="12">
    <source>
        <dbReference type="EMBL" id="SSC14139.1"/>
    </source>
</evidence>
<evidence type="ECO:0000256" key="1">
    <source>
        <dbReference type="ARBA" id="ARBA00022448"/>
    </source>
</evidence>
<dbReference type="GO" id="GO:0046872">
    <property type="term" value="F:metal ion binding"/>
    <property type="evidence" value="ECO:0007669"/>
    <property type="project" value="UniProtKB-KW"/>
</dbReference>
<keyword evidence="5" id="KW-1278">Translocase</keyword>
<evidence type="ECO:0000256" key="7">
    <source>
        <dbReference type="ARBA" id="ARBA00023004"/>
    </source>
</evidence>
<evidence type="ECO:0000256" key="4">
    <source>
        <dbReference type="ARBA" id="ARBA00022737"/>
    </source>
</evidence>
<keyword evidence="10" id="KW-0812">Transmembrane</keyword>
<feature type="domain" description="4Fe-4S" evidence="11">
    <location>
        <begin position="145"/>
        <end position="204"/>
    </location>
</feature>
<sequence>MTIVYSVLLMAILGVGAGVFLAFASAKFAVKEDPRVKLIEAALPGVNCGACGFPGCPAFAKAIAEGKAVLDGCLPGKRSGVPEKLKVIMDSETEKLVALYEEAGEDPQKALAKLLESSGKEIKQASPKPVRPSQEEIDTYKGKLRDDKRATLIYSVLPNINCGICGSPGCAAFALKVATKEEQAEKCVPGKRQNVPDRVAKIMSLKDEEVSKVLEETSGDTAEIKKKFEVQS</sequence>
<dbReference type="Gene3D" id="1.10.15.40">
    <property type="entry name" value="Electron transport complex subunit B, putative Fe-S cluster"/>
    <property type="match status" value="2"/>
</dbReference>
<evidence type="ECO:0000256" key="5">
    <source>
        <dbReference type="ARBA" id="ARBA00022967"/>
    </source>
</evidence>
<evidence type="ECO:0000259" key="11">
    <source>
        <dbReference type="PROSITE" id="PS51656"/>
    </source>
</evidence>
<evidence type="ECO:0000256" key="3">
    <source>
        <dbReference type="ARBA" id="ARBA00022723"/>
    </source>
</evidence>
<protein>
    <submittedName>
        <fullName evidence="12">Electron transport complex, RnfABCDGE type, B subunit</fullName>
    </submittedName>
</protein>